<sequence>MILVNDPALLQTLYSSLTDRQGFHGFLEQLTEAANGCAAQLVVIRKQPLRIDHLWHHGLSDEFLGWYLDNNMIAQDVVSNHAIHQPPGFFQSALALLPESNVDEDYDKWENDQDMLDSAWFVVHSTQSHCHVLTIQRTVSQGPYLAEELKALDRLVPFIRQAVQMYRQLSEQRLAASSLSAVIDVLPDATFILDDQALILHSNRAARSLVKKETCLKISDQRLSFGEKDVQDSFLRSSIQVVRSSHLADADYRTDLLILQRETRRPLLLAIRPIESSELLAGGALVTVYDPEQRALPSADLIAGYFNLSPMEAQLCADLVAGLSLKEVAALRHRSESTLRTYLKQVFAKTGYHRQGELVSGILSALLH</sequence>
<reference evidence="2 3" key="1">
    <citation type="submission" date="2019-08" db="EMBL/GenBank/DDBJ databases">
        <title>Marinobacter ZYF650 sp. nov., a marine bacterium isolated from seawater of the Mariana trench.</title>
        <authorList>
            <person name="Ahmad W."/>
        </authorList>
    </citation>
    <scope>NUCLEOTIDE SEQUENCE [LARGE SCALE GENOMIC DNA]</scope>
    <source>
        <strain evidence="2 3">ZYF650</strain>
    </source>
</reference>
<keyword evidence="3" id="KW-1185">Reference proteome</keyword>
<dbReference type="GO" id="GO:0006355">
    <property type="term" value="P:regulation of DNA-templated transcription"/>
    <property type="evidence" value="ECO:0007669"/>
    <property type="project" value="InterPro"/>
</dbReference>
<evidence type="ECO:0000313" key="3">
    <source>
        <dbReference type="Proteomes" id="UP000323161"/>
    </source>
</evidence>
<dbReference type="SUPFAM" id="SSF46894">
    <property type="entry name" value="C-terminal effector domain of the bipartite response regulators"/>
    <property type="match status" value="1"/>
</dbReference>
<dbReference type="GO" id="GO:0003677">
    <property type="term" value="F:DNA binding"/>
    <property type="evidence" value="ECO:0007669"/>
    <property type="project" value="InterPro"/>
</dbReference>
<dbReference type="InterPro" id="IPR036388">
    <property type="entry name" value="WH-like_DNA-bd_sf"/>
</dbReference>
<evidence type="ECO:0000313" key="2">
    <source>
        <dbReference type="EMBL" id="KAA1176146.1"/>
    </source>
</evidence>
<dbReference type="SMART" id="SM00421">
    <property type="entry name" value="HTH_LUXR"/>
    <property type="match status" value="1"/>
</dbReference>
<organism evidence="2 3">
    <name type="scientific">Marinobacter salinexigens</name>
    <dbReference type="NCBI Taxonomy" id="2919747"/>
    <lineage>
        <taxon>Bacteria</taxon>
        <taxon>Pseudomonadati</taxon>
        <taxon>Pseudomonadota</taxon>
        <taxon>Gammaproteobacteria</taxon>
        <taxon>Pseudomonadales</taxon>
        <taxon>Marinobacteraceae</taxon>
        <taxon>Marinobacter</taxon>
    </lineage>
</organism>
<dbReference type="EMBL" id="VTUU01000001">
    <property type="protein sequence ID" value="KAA1176146.1"/>
    <property type="molecule type" value="Genomic_DNA"/>
</dbReference>
<dbReference type="InterPro" id="IPR000792">
    <property type="entry name" value="Tscrpt_reg_LuxR_C"/>
</dbReference>
<accession>A0A5B0VNE3</accession>
<feature type="domain" description="HTH luxR-type" evidence="1">
    <location>
        <begin position="305"/>
        <end position="362"/>
    </location>
</feature>
<evidence type="ECO:0000259" key="1">
    <source>
        <dbReference type="SMART" id="SM00421"/>
    </source>
</evidence>
<dbReference type="InterPro" id="IPR016032">
    <property type="entry name" value="Sig_transdc_resp-reg_C-effctor"/>
</dbReference>
<dbReference type="AlphaFoldDB" id="A0A5B0VNE3"/>
<name>A0A5B0VNE3_9GAMM</name>
<dbReference type="Proteomes" id="UP000323161">
    <property type="component" value="Unassembled WGS sequence"/>
</dbReference>
<comment type="caution">
    <text evidence="2">The sequence shown here is derived from an EMBL/GenBank/DDBJ whole genome shotgun (WGS) entry which is preliminary data.</text>
</comment>
<gene>
    <name evidence="2" type="ORF">FWJ25_03170</name>
</gene>
<protein>
    <submittedName>
        <fullName evidence="2">Helix-turn-helix transcriptional regulator</fullName>
    </submittedName>
</protein>
<proteinExistence type="predicted"/>
<dbReference type="Gene3D" id="1.10.10.10">
    <property type="entry name" value="Winged helix-like DNA-binding domain superfamily/Winged helix DNA-binding domain"/>
    <property type="match status" value="1"/>
</dbReference>